<evidence type="ECO:0000313" key="1">
    <source>
        <dbReference type="EMBL" id="PRZ15470.1"/>
    </source>
</evidence>
<sequence length="58" mass="6723">MSEYVKKSDVVLALTYVLTRWGLTPEEIREVFSQIDLFDPKLGLELRKKLVPSKNTIN</sequence>
<gene>
    <name evidence="1" type="ORF">CLV36_104195</name>
</gene>
<name>A0ABX5ER46_9BACL</name>
<dbReference type="Proteomes" id="UP000238836">
    <property type="component" value="Unassembled WGS sequence"/>
</dbReference>
<dbReference type="EMBL" id="PVTZ01000004">
    <property type="protein sequence ID" value="PRZ15470.1"/>
    <property type="molecule type" value="Genomic_DNA"/>
</dbReference>
<protein>
    <submittedName>
        <fullName evidence="1">Uncharacterized protein</fullName>
    </submittedName>
</protein>
<reference evidence="1 2" key="1">
    <citation type="submission" date="2018-03" db="EMBL/GenBank/DDBJ databases">
        <title>Genomic Encyclopedia of Archaeal and Bacterial Type Strains, Phase II (KMG-II): from individual species to whole genera.</title>
        <authorList>
            <person name="Goeker M."/>
        </authorList>
    </citation>
    <scope>NUCLEOTIDE SEQUENCE [LARGE SCALE GENOMIC DNA]</scope>
    <source>
        <strain evidence="1 2">RHA1</strain>
    </source>
</reference>
<keyword evidence="2" id="KW-1185">Reference proteome</keyword>
<evidence type="ECO:0000313" key="2">
    <source>
        <dbReference type="Proteomes" id="UP000238836"/>
    </source>
</evidence>
<comment type="caution">
    <text evidence="1">The sequence shown here is derived from an EMBL/GenBank/DDBJ whole genome shotgun (WGS) entry which is preliminary data.</text>
</comment>
<accession>A0ABX5ER46</accession>
<organism evidence="1 2">
    <name type="scientific">Laceyella sediminis</name>
    <dbReference type="NCBI Taxonomy" id="573074"/>
    <lineage>
        <taxon>Bacteria</taxon>
        <taxon>Bacillati</taxon>
        <taxon>Bacillota</taxon>
        <taxon>Bacilli</taxon>
        <taxon>Bacillales</taxon>
        <taxon>Thermoactinomycetaceae</taxon>
        <taxon>Laceyella</taxon>
    </lineage>
</organism>
<dbReference type="RefSeq" id="WP_154986933.1">
    <property type="nucleotide sequence ID" value="NZ_PVTZ01000004.1"/>
</dbReference>
<proteinExistence type="predicted"/>